<dbReference type="Pfam" id="PF06452">
    <property type="entry name" value="CBM9_1"/>
    <property type="match status" value="1"/>
</dbReference>
<dbReference type="EMBL" id="PYMJ01000061">
    <property type="protein sequence ID" value="PSU43019.1"/>
    <property type="molecule type" value="Genomic_DNA"/>
</dbReference>
<keyword evidence="4" id="KW-1185">Reference proteome</keyword>
<organism evidence="3 4">
    <name type="scientific">Photobacterium frigidiphilum</name>
    <dbReference type="NCBI Taxonomy" id="264736"/>
    <lineage>
        <taxon>Bacteria</taxon>
        <taxon>Pseudomonadati</taxon>
        <taxon>Pseudomonadota</taxon>
        <taxon>Gammaproteobacteria</taxon>
        <taxon>Vibrionales</taxon>
        <taxon>Vibrionaceae</taxon>
        <taxon>Photobacterium</taxon>
    </lineage>
</organism>
<dbReference type="Gene3D" id="2.60.40.1190">
    <property type="match status" value="1"/>
</dbReference>
<dbReference type="GO" id="GO:0004553">
    <property type="term" value="F:hydrolase activity, hydrolyzing O-glycosyl compounds"/>
    <property type="evidence" value="ECO:0007669"/>
    <property type="project" value="InterPro"/>
</dbReference>
<evidence type="ECO:0000259" key="2">
    <source>
        <dbReference type="Pfam" id="PF06452"/>
    </source>
</evidence>
<dbReference type="Proteomes" id="UP000240987">
    <property type="component" value="Unassembled WGS sequence"/>
</dbReference>
<keyword evidence="3" id="KW-0858">Xylan degradation</keyword>
<name>A0A2T3J6A0_9GAMM</name>
<keyword evidence="1" id="KW-0732">Signal</keyword>
<dbReference type="SUPFAM" id="SSF49344">
    <property type="entry name" value="CBD9-like"/>
    <property type="match status" value="1"/>
</dbReference>
<sequence>MKNILGLSAIMIGSLAAFQAVAGEADNQYSVNFTQQAPVIDGKGLDTVWGNAQSLTDFSFPWRTDSAPATEFKALWDHDAIYFRYVLEDQHLAIGTDPKRAILDSDRAEIFLAKDPQLTVYYTMEVDLKARVFSAKASYDLVKKKRATLDSSWNWQGLVTKASITDNGYIVEGKLPITTITELGLWQDEAQSELLCALMRAEFTPLKDGNIDMGWMTWVDPKTTKPNFHNPDTFGSCKLVK</sequence>
<dbReference type="AlphaFoldDB" id="A0A2T3J6A0"/>
<dbReference type="InterPro" id="IPR010502">
    <property type="entry name" value="Carb-bd_dom_fam9"/>
</dbReference>
<keyword evidence="3" id="KW-0378">Hydrolase</keyword>
<dbReference type="GO" id="GO:0045493">
    <property type="term" value="P:xylan catabolic process"/>
    <property type="evidence" value="ECO:0007669"/>
    <property type="project" value="UniProtKB-KW"/>
</dbReference>
<dbReference type="GO" id="GO:0030246">
    <property type="term" value="F:carbohydrate binding"/>
    <property type="evidence" value="ECO:0007669"/>
    <property type="project" value="InterPro"/>
</dbReference>
<keyword evidence="3" id="KW-0624">Polysaccharide degradation</keyword>
<reference evidence="3 4" key="1">
    <citation type="submission" date="2018-01" db="EMBL/GenBank/DDBJ databases">
        <title>Whole genome sequencing of Histamine producing bacteria.</title>
        <authorList>
            <person name="Butler K."/>
        </authorList>
    </citation>
    <scope>NUCLEOTIDE SEQUENCE [LARGE SCALE GENOMIC DNA]</scope>
    <source>
        <strain evidence="3 4">JCM 12947</strain>
    </source>
</reference>
<dbReference type="OrthoDB" id="9786766at2"/>
<feature type="chain" id="PRO_5015554869" evidence="1">
    <location>
        <begin position="23"/>
        <end position="241"/>
    </location>
</feature>
<feature type="domain" description="Carbohydrate-binding" evidence="2">
    <location>
        <begin position="40"/>
        <end position="240"/>
    </location>
</feature>
<evidence type="ECO:0000256" key="1">
    <source>
        <dbReference type="SAM" id="SignalP"/>
    </source>
</evidence>
<accession>A0A2T3J6A0</accession>
<keyword evidence="3" id="KW-0326">Glycosidase</keyword>
<feature type="signal peptide" evidence="1">
    <location>
        <begin position="1"/>
        <end position="22"/>
    </location>
</feature>
<gene>
    <name evidence="3" type="ORF">C9J12_28520</name>
</gene>
<evidence type="ECO:0000313" key="3">
    <source>
        <dbReference type="EMBL" id="PSU43019.1"/>
    </source>
</evidence>
<evidence type="ECO:0000313" key="4">
    <source>
        <dbReference type="Proteomes" id="UP000240987"/>
    </source>
</evidence>
<comment type="caution">
    <text evidence="3">The sequence shown here is derived from an EMBL/GenBank/DDBJ whole genome shotgun (WGS) entry which is preliminary data.</text>
</comment>
<protein>
    <submittedName>
        <fullName evidence="3">Endoxylanase</fullName>
    </submittedName>
</protein>
<keyword evidence="3" id="KW-0119">Carbohydrate metabolism</keyword>
<proteinExistence type="predicted"/>